<organism evidence="2 3">
    <name type="scientific">Streptosporangium minutum</name>
    <dbReference type="NCBI Taxonomy" id="569862"/>
    <lineage>
        <taxon>Bacteria</taxon>
        <taxon>Bacillati</taxon>
        <taxon>Actinomycetota</taxon>
        <taxon>Actinomycetes</taxon>
        <taxon>Streptosporangiales</taxon>
        <taxon>Streptosporangiaceae</taxon>
        <taxon>Streptosporangium</taxon>
    </lineage>
</organism>
<dbReference type="Proteomes" id="UP000194761">
    <property type="component" value="Unassembled WGS sequence"/>
</dbReference>
<keyword evidence="1" id="KW-1133">Transmembrane helix</keyword>
<feature type="transmembrane region" description="Helical" evidence="1">
    <location>
        <begin position="150"/>
        <end position="167"/>
    </location>
</feature>
<evidence type="ECO:0000256" key="1">
    <source>
        <dbReference type="SAM" id="Phobius"/>
    </source>
</evidence>
<dbReference type="AlphaFoldDB" id="A0A243RPX4"/>
<keyword evidence="1" id="KW-0472">Membrane</keyword>
<dbReference type="EMBL" id="NGFP01000046">
    <property type="protein sequence ID" value="OUC97013.1"/>
    <property type="molecule type" value="Genomic_DNA"/>
</dbReference>
<keyword evidence="3" id="KW-1185">Reference proteome</keyword>
<feature type="transmembrane region" description="Helical" evidence="1">
    <location>
        <begin position="20"/>
        <end position="39"/>
    </location>
</feature>
<evidence type="ECO:0000313" key="2">
    <source>
        <dbReference type="EMBL" id="OUC97013.1"/>
    </source>
</evidence>
<keyword evidence="1" id="KW-0812">Transmembrane</keyword>
<protein>
    <submittedName>
        <fullName evidence="2">Uncharacterized protein</fullName>
    </submittedName>
</protein>
<proteinExistence type="predicted"/>
<feature type="transmembrane region" description="Helical" evidence="1">
    <location>
        <begin position="51"/>
        <end position="70"/>
    </location>
</feature>
<comment type="caution">
    <text evidence="2">The sequence shown here is derived from an EMBL/GenBank/DDBJ whole genome shotgun (WGS) entry which is preliminary data.</text>
</comment>
<sequence length="184" mass="19688">MRPVTKIATGFVFAFGALRFNGFDLLLNPVGWLVCVSGLSQLQRSADGPFSRARSSAIVMVCVSLVAMVSPGERSDYPLMVLLVKHVIDIADTAGALIAVWLTVDAVIRRIRPCGDISRAVLLDVLRWAVVGLGALGTLVGYGYTDLDPVLIIAWFAAVVALIVVLYRSAHLPCLSPIWGPVVS</sequence>
<evidence type="ECO:0000313" key="3">
    <source>
        <dbReference type="Proteomes" id="UP000194761"/>
    </source>
</evidence>
<dbReference type="RefSeq" id="WP_086571597.1">
    <property type="nucleotide sequence ID" value="NZ_NGFP01000046.1"/>
</dbReference>
<reference evidence="2 3" key="1">
    <citation type="submission" date="2017-05" db="EMBL/GenBank/DDBJ databases">
        <title>Biotechnological potential of actinobacteria isolated from South African environments.</title>
        <authorList>
            <person name="Le Roes-Hill M."/>
            <person name="Prins A."/>
            <person name="Durrell K.A."/>
        </authorList>
    </citation>
    <scope>NUCLEOTIDE SEQUENCE [LARGE SCALE GENOMIC DNA]</scope>
    <source>
        <strain evidence="2">M26</strain>
    </source>
</reference>
<name>A0A243RPX4_9ACTN</name>
<gene>
    <name evidence="2" type="ORF">CA984_12840</name>
</gene>
<feature type="transmembrane region" description="Helical" evidence="1">
    <location>
        <begin position="90"/>
        <end position="108"/>
    </location>
</feature>
<feature type="transmembrane region" description="Helical" evidence="1">
    <location>
        <begin position="120"/>
        <end position="144"/>
    </location>
</feature>
<accession>A0A243RPX4</accession>